<keyword evidence="2" id="KW-0328">Glycosyltransferase</keyword>
<feature type="domain" description="Glycosyltransferase 2-like" evidence="1">
    <location>
        <begin position="12"/>
        <end position="182"/>
    </location>
</feature>
<evidence type="ECO:0000259" key="1">
    <source>
        <dbReference type="Pfam" id="PF00535"/>
    </source>
</evidence>
<dbReference type="EMBL" id="CP042910">
    <property type="protein sequence ID" value="QEG17412.1"/>
    <property type="molecule type" value="Genomic_DNA"/>
</dbReference>
<dbReference type="EC" id="2.4.1.54" evidence="2"/>
<proteinExistence type="predicted"/>
<dbReference type="InterPro" id="IPR029044">
    <property type="entry name" value="Nucleotide-diphossugar_trans"/>
</dbReference>
<accession>A0ABX5YPE6</accession>
<dbReference type="GeneID" id="98647804"/>
<evidence type="ECO:0000313" key="3">
    <source>
        <dbReference type="Proteomes" id="UP000322887"/>
    </source>
</evidence>
<reference evidence="2 3" key="1">
    <citation type="submission" date="2019-08" db="EMBL/GenBank/DDBJ databases">
        <title>Deep-cultivation of Planctomycetes and their phenomic and genomic characterization uncovers novel biology.</title>
        <authorList>
            <person name="Wiegand S."/>
            <person name="Jogler M."/>
            <person name="Boedeker C."/>
            <person name="Pinto D."/>
            <person name="Vollmers J."/>
            <person name="Rivas-Marin E."/>
            <person name="Kohn T."/>
            <person name="Peeters S.H."/>
            <person name="Heuer A."/>
            <person name="Rast P."/>
            <person name="Oberbeckmann S."/>
            <person name="Bunk B."/>
            <person name="Jeske O."/>
            <person name="Meyerdierks A."/>
            <person name="Storesund J.E."/>
            <person name="Kallscheuer N."/>
            <person name="Luecker S."/>
            <person name="Lage O.M."/>
            <person name="Pohl T."/>
            <person name="Merkel B.J."/>
            <person name="Hornburger P."/>
            <person name="Mueller R.-W."/>
            <person name="Bruemmer F."/>
            <person name="Labrenz M."/>
            <person name="Spormann A.M."/>
            <person name="Op den Camp H."/>
            <person name="Overmann J."/>
            <person name="Amann R."/>
            <person name="Jetten M.S.M."/>
            <person name="Mascher T."/>
            <person name="Medema M.H."/>
            <person name="Devos D.P."/>
            <person name="Kaster A.-K."/>
            <person name="Ovreas L."/>
            <person name="Rohde M."/>
            <person name="Galperin M.Y."/>
            <person name="Jogler C."/>
        </authorList>
    </citation>
    <scope>NUCLEOTIDE SEQUENCE [LARGE SCALE GENOMIC DNA]</scope>
    <source>
        <strain evidence="2 3">DSM 8797</strain>
    </source>
</reference>
<dbReference type="Pfam" id="PF00535">
    <property type="entry name" value="Glycos_transf_2"/>
    <property type="match status" value="1"/>
</dbReference>
<dbReference type="Gene3D" id="3.90.550.10">
    <property type="entry name" value="Spore Coat Polysaccharide Biosynthesis Protein SpsA, Chain A"/>
    <property type="match status" value="1"/>
</dbReference>
<dbReference type="Proteomes" id="UP000322887">
    <property type="component" value="Chromosome"/>
</dbReference>
<dbReference type="SUPFAM" id="SSF53335">
    <property type="entry name" value="S-adenosyl-L-methionine-dependent methyltransferases"/>
    <property type="match status" value="1"/>
</dbReference>
<dbReference type="CDD" id="cd04179">
    <property type="entry name" value="DPM_DPG-synthase_like"/>
    <property type="match status" value="1"/>
</dbReference>
<keyword evidence="2" id="KW-0808">Transferase</keyword>
<dbReference type="PANTHER" id="PTHR48090:SF7">
    <property type="entry name" value="RFBJ PROTEIN"/>
    <property type="match status" value="1"/>
</dbReference>
<sequence length="549" mass="62067">MSQIQASHKFLVYVVAYEAEQHLYDLFERIPYELFNRSDFHFLVSDDASSDNGPIVLKEWLEAHEIHNVTILKNRVNQGYGGNQKIGFRVAIDNGYSCLILLHGDGQYSPELLPEFARVWSESEPDVILGSRMHSVQSARKGGMPYYKVLGNRILTTYQNRMTGWELSEYHTGYRAYATKFLDSVPFEINTNEFHFDTEILLQAAHVNASVKEINIPTFYGEEVCRVSGFKYAWNVFTATLQYKMHQLGMLCSLKLRNLSPGRYRDKTQADYSSHALALQILEERQSKQVLDIGCGPGHIAARCEQAGMQVTGIDCATPLPGTMSDFHIANLEQDELPVSICNYDTVLLMDVIEHLADPEEFLLGIRNQAHDRLSDDTDNEAAEPDLSQIGSEYDTGFDIEQSESRELETSFPVFIISTPNIAFAAVRMNLLLGRFNYAERGILDITHKRLFTRKSLLQMLSDCGYEIERVRGVGVPFAAVMAGRTGKYLGWIADLGAKIWPSLFAFQLLVECRPRPGVKDVLRNAIRIHDLSQVGHNESVETAKTENQ</sequence>
<dbReference type="InterPro" id="IPR050256">
    <property type="entry name" value="Glycosyltransferase_2"/>
</dbReference>
<name>A0ABX5YPE6_9PLAN</name>
<organism evidence="2 3">
    <name type="scientific">Gimesia maris</name>
    <dbReference type="NCBI Taxonomy" id="122"/>
    <lineage>
        <taxon>Bacteria</taxon>
        <taxon>Pseudomonadati</taxon>
        <taxon>Planctomycetota</taxon>
        <taxon>Planctomycetia</taxon>
        <taxon>Planctomycetales</taxon>
        <taxon>Planctomycetaceae</taxon>
        <taxon>Gimesia</taxon>
    </lineage>
</organism>
<evidence type="ECO:0000313" key="2">
    <source>
        <dbReference type="EMBL" id="QEG17412.1"/>
    </source>
</evidence>
<keyword evidence="3" id="KW-1185">Reference proteome</keyword>
<dbReference type="InterPro" id="IPR001173">
    <property type="entry name" value="Glyco_trans_2-like"/>
</dbReference>
<gene>
    <name evidence="2" type="ORF">GmarT_32920</name>
</gene>
<dbReference type="SUPFAM" id="SSF53448">
    <property type="entry name" value="Nucleotide-diphospho-sugar transferases"/>
    <property type="match status" value="1"/>
</dbReference>
<dbReference type="Pfam" id="PF13489">
    <property type="entry name" value="Methyltransf_23"/>
    <property type="match status" value="1"/>
</dbReference>
<dbReference type="Gene3D" id="3.40.50.150">
    <property type="entry name" value="Vaccinia Virus protein VP39"/>
    <property type="match status" value="2"/>
</dbReference>
<protein>
    <submittedName>
        <fullName evidence="2">Undecaprenyl-phosphate mannosyltransferase</fullName>
        <ecNumber evidence="2">2.4.1.54</ecNumber>
    </submittedName>
</protein>
<dbReference type="PANTHER" id="PTHR48090">
    <property type="entry name" value="UNDECAPRENYL-PHOSPHATE 4-DEOXY-4-FORMAMIDO-L-ARABINOSE TRANSFERASE-RELATED"/>
    <property type="match status" value="1"/>
</dbReference>
<dbReference type="RefSeq" id="WP_149302959.1">
    <property type="nucleotide sequence ID" value="NZ_CAXBMG010000004.1"/>
</dbReference>
<dbReference type="GO" id="GO:0047267">
    <property type="term" value="F:undecaprenyl-phosphate mannosyltransferase activity"/>
    <property type="evidence" value="ECO:0007669"/>
    <property type="project" value="UniProtKB-EC"/>
</dbReference>
<dbReference type="InterPro" id="IPR029063">
    <property type="entry name" value="SAM-dependent_MTases_sf"/>
</dbReference>